<proteinExistence type="predicted"/>
<evidence type="ECO:0008006" key="3">
    <source>
        <dbReference type="Google" id="ProtNLM"/>
    </source>
</evidence>
<dbReference type="EMBL" id="DUZY01000004">
    <property type="protein sequence ID" value="DAD37774.1"/>
    <property type="molecule type" value="Genomic_DNA"/>
</dbReference>
<gene>
    <name evidence="1" type="ORF">HUJ06_008415</name>
</gene>
<dbReference type="GO" id="GO:0003743">
    <property type="term" value="F:translation initiation factor activity"/>
    <property type="evidence" value="ECO:0007669"/>
    <property type="project" value="InterPro"/>
</dbReference>
<evidence type="ECO:0000313" key="2">
    <source>
        <dbReference type="Proteomes" id="UP000607653"/>
    </source>
</evidence>
<comment type="caution">
    <text evidence="1">The sequence shown here is derived from an EMBL/GenBank/DDBJ whole genome shotgun (WGS) entry which is preliminary data.</text>
</comment>
<sequence length="76" mass="8511">MFELDIQIPTAFHTFTKANAKDLGTGARGLKKEFNCFKILKGLKKEFCYNGTIKNVSTFLVQAGIVKKESIKVHGF</sequence>
<keyword evidence="2" id="KW-1185">Reference proteome</keyword>
<dbReference type="SUPFAM" id="SSF55159">
    <property type="entry name" value="eIF1-like"/>
    <property type="match status" value="1"/>
</dbReference>
<organism evidence="1 2">
    <name type="scientific">Nelumbo nucifera</name>
    <name type="common">Sacred lotus</name>
    <dbReference type="NCBI Taxonomy" id="4432"/>
    <lineage>
        <taxon>Eukaryota</taxon>
        <taxon>Viridiplantae</taxon>
        <taxon>Streptophyta</taxon>
        <taxon>Embryophyta</taxon>
        <taxon>Tracheophyta</taxon>
        <taxon>Spermatophyta</taxon>
        <taxon>Magnoliopsida</taxon>
        <taxon>Proteales</taxon>
        <taxon>Nelumbonaceae</taxon>
        <taxon>Nelumbo</taxon>
    </lineage>
</organism>
<dbReference type="AlphaFoldDB" id="A0A822YUK8"/>
<dbReference type="InterPro" id="IPR036877">
    <property type="entry name" value="SUI1_dom_sf"/>
</dbReference>
<protein>
    <recommendedName>
        <fullName evidence="3">SUI1 domain-containing protein</fullName>
    </recommendedName>
</protein>
<evidence type="ECO:0000313" key="1">
    <source>
        <dbReference type="EMBL" id="DAD37774.1"/>
    </source>
</evidence>
<dbReference type="Gene3D" id="3.30.780.10">
    <property type="entry name" value="SUI1-like domain"/>
    <property type="match status" value="1"/>
</dbReference>
<dbReference type="Proteomes" id="UP000607653">
    <property type="component" value="Unassembled WGS sequence"/>
</dbReference>
<name>A0A822YUK8_NELNU</name>
<accession>A0A822YUK8</accession>
<reference evidence="1 2" key="1">
    <citation type="journal article" date="2020" name="Mol. Biol. Evol.">
        <title>Distinct Expression and Methylation Patterns for Genes with Different Fates following a Single Whole-Genome Duplication in Flowering Plants.</title>
        <authorList>
            <person name="Shi T."/>
            <person name="Rahmani R.S."/>
            <person name="Gugger P.F."/>
            <person name="Wang M."/>
            <person name="Li H."/>
            <person name="Zhang Y."/>
            <person name="Li Z."/>
            <person name="Wang Q."/>
            <person name="Van de Peer Y."/>
            <person name="Marchal K."/>
            <person name="Chen J."/>
        </authorList>
    </citation>
    <scope>NUCLEOTIDE SEQUENCE [LARGE SCALE GENOMIC DNA]</scope>
    <source>
        <tissue evidence="1">Leaf</tissue>
    </source>
</reference>